<name>A0A4P6UUN0_9BACL</name>
<reference evidence="7 8" key="1">
    <citation type="submission" date="2019-02" db="EMBL/GenBank/DDBJ databases">
        <title>Ureibacillus thermophilus.</title>
        <authorList>
            <person name="Sunny J.S."/>
            <person name="Natarajan A."/>
            <person name="Saleena L.M."/>
        </authorList>
    </citation>
    <scope>NUCLEOTIDE SEQUENCE [LARGE SCALE GENOMIC DNA]</scope>
    <source>
        <strain evidence="7 8">LM102</strain>
    </source>
</reference>
<evidence type="ECO:0000256" key="1">
    <source>
        <dbReference type="ARBA" id="ARBA00001946"/>
    </source>
</evidence>
<evidence type="ECO:0000313" key="7">
    <source>
        <dbReference type="EMBL" id="QBK26894.1"/>
    </source>
</evidence>
<sequence>MQGVAEMIEKEAVKMQMKEIVTASFSVPSLKESVLTSIEEHTKQSDFLFGRLAGVHYQIFSENMKETERIAASVELMMLAGDMLDDLVDQDSLETTWNKAPLTTSLHIAIGLLLAGQKAIVDLLIDDHKKAKAQLYISSRLLQSVNGQHMDVTYDIQTEAEYIEMVKKKSGSLVAMACFVGTALADAEKNTVIIEKYANDIGIAAQIDNDMDALYRWDEKNDIKAKKKSLPILYMLTSKRDNLLKQYFSNHVDYNELYVQKEKVIQQMEQEGAFYYAKVMSQIYKEKALQEIEKLDVNDRYKSALKMIIL</sequence>
<dbReference type="EMBL" id="CP036528">
    <property type="protein sequence ID" value="QBK26894.1"/>
    <property type="molecule type" value="Genomic_DNA"/>
</dbReference>
<dbReference type="SUPFAM" id="SSF48576">
    <property type="entry name" value="Terpenoid synthases"/>
    <property type="match status" value="1"/>
</dbReference>
<dbReference type="InterPro" id="IPR008949">
    <property type="entry name" value="Isoprenoid_synthase_dom_sf"/>
</dbReference>
<dbReference type="GO" id="GO:0046872">
    <property type="term" value="F:metal ion binding"/>
    <property type="evidence" value="ECO:0007669"/>
    <property type="project" value="UniProtKB-KW"/>
</dbReference>
<dbReference type="Proteomes" id="UP000291151">
    <property type="component" value="Chromosome"/>
</dbReference>
<dbReference type="AlphaFoldDB" id="A0A4P6UUN0"/>
<evidence type="ECO:0000256" key="5">
    <source>
        <dbReference type="ARBA" id="ARBA00022842"/>
    </source>
</evidence>
<evidence type="ECO:0000256" key="4">
    <source>
        <dbReference type="ARBA" id="ARBA00022723"/>
    </source>
</evidence>
<proteinExistence type="inferred from homology"/>
<evidence type="ECO:0000256" key="2">
    <source>
        <dbReference type="ARBA" id="ARBA00006706"/>
    </source>
</evidence>
<dbReference type="InterPro" id="IPR000092">
    <property type="entry name" value="Polyprenyl_synt"/>
</dbReference>
<dbReference type="PANTHER" id="PTHR12001:SF69">
    <property type="entry name" value="ALL TRANS-POLYPRENYL-DIPHOSPHATE SYNTHASE PDSS1"/>
    <property type="match status" value="1"/>
</dbReference>
<evidence type="ECO:0000313" key="8">
    <source>
        <dbReference type="Proteomes" id="UP000291151"/>
    </source>
</evidence>
<dbReference type="GO" id="GO:0008299">
    <property type="term" value="P:isoprenoid biosynthetic process"/>
    <property type="evidence" value="ECO:0007669"/>
    <property type="project" value="InterPro"/>
</dbReference>
<dbReference type="GO" id="GO:0004659">
    <property type="term" value="F:prenyltransferase activity"/>
    <property type="evidence" value="ECO:0007669"/>
    <property type="project" value="InterPro"/>
</dbReference>
<keyword evidence="8" id="KW-1185">Reference proteome</keyword>
<evidence type="ECO:0000256" key="6">
    <source>
        <dbReference type="RuleBase" id="RU004466"/>
    </source>
</evidence>
<dbReference type="SFLD" id="SFLDG01211">
    <property type="entry name" value="Competence_Regulatory_Protein"/>
    <property type="match status" value="1"/>
</dbReference>
<dbReference type="Pfam" id="PF00348">
    <property type="entry name" value="polyprenyl_synt"/>
    <property type="match status" value="1"/>
</dbReference>
<keyword evidence="5" id="KW-0460">Magnesium</keyword>
<accession>A0A4P6UUN0</accession>
<gene>
    <name evidence="7" type="ORF">DKZ56_14210</name>
</gene>
<protein>
    <submittedName>
        <fullName evidence="7">Polyprenyl synthetase</fullName>
    </submittedName>
</protein>
<comment type="similarity">
    <text evidence="2 6">Belongs to the FPP/GGPP synthase family.</text>
</comment>
<dbReference type="CDD" id="cd00867">
    <property type="entry name" value="Trans_IPPS"/>
    <property type="match status" value="1"/>
</dbReference>
<dbReference type="Gene3D" id="1.10.600.10">
    <property type="entry name" value="Farnesyl Diphosphate Synthase"/>
    <property type="match status" value="1"/>
</dbReference>
<organism evidence="7 8">
    <name type="scientific">Ureibacillus thermophilus</name>
    <dbReference type="NCBI Taxonomy" id="367743"/>
    <lineage>
        <taxon>Bacteria</taxon>
        <taxon>Bacillati</taxon>
        <taxon>Bacillota</taxon>
        <taxon>Bacilli</taxon>
        <taxon>Bacillales</taxon>
        <taxon>Caryophanaceae</taxon>
        <taxon>Ureibacillus</taxon>
    </lineage>
</organism>
<evidence type="ECO:0000256" key="3">
    <source>
        <dbReference type="ARBA" id="ARBA00022679"/>
    </source>
</evidence>
<dbReference type="InterPro" id="IPR033965">
    <property type="entry name" value="ComQ"/>
</dbReference>
<keyword evidence="3 6" id="KW-0808">Transferase</keyword>
<dbReference type="PANTHER" id="PTHR12001">
    <property type="entry name" value="GERANYLGERANYL PYROPHOSPHATE SYNTHASE"/>
    <property type="match status" value="1"/>
</dbReference>
<dbReference type="SFLD" id="SFLDS00005">
    <property type="entry name" value="Isoprenoid_Synthase_Type_I"/>
    <property type="match status" value="1"/>
</dbReference>
<comment type="cofactor">
    <cofactor evidence="1">
        <name>Mg(2+)</name>
        <dbReference type="ChEBI" id="CHEBI:18420"/>
    </cofactor>
</comment>
<keyword evidence="4" id="KW-0479">Metal-binding</keyword>
<dbReference type="KEGG" id="uth:DKZ56_14210"/>